<dbReference type="GO" id="GO:0000287">
    <property type="term" value="F:magnesium ion binding"/>
    <property type="evidence" value="ECO:0007669"/>
    <property type="project" value="UniProtKB-UniRule"/>
</dbReference>
<keyword evidence="5" id="KW-0460">Magnesium</keyword>
<name>D5MKX5_METO1</name>
<dbReference type="GO" id="GO:0016788">
    <property type="term" value="F:hydrolase activity, acting on ester bonds"/>
    <property type="evidence" value="ECO:0007669"/>
    <property type="project" value="InterPro"/>
</dbReference>
<dbReference type="GO" id="GO:0045926">
    <property type="term" value="P:negative regulation of growth"/>
    <property type="evidence" value="ECO:0007669"/>
    <property type="project" value="UniProtKB-ARBA"/>
</dbReference>
<comment type="function">
    <text evidence="5">Toxic component of a toxin-antitoxin (TA) system. An RNase.</text>
</comment>
<dbReference type="GO" id="GO:0090729">
    <property type="term" value="F:toxin activity"/>
    <property type="evidence" value="ECO:0007669"/>
    <property type="project" value="UniProtKB-KW"/>
</dbReference>
<evidence type="ECO:0000313" key="8">
    <source>
        <dbReference type="Proteomes" id="UP000006898"/>
    </source>
</evidence>
<comment type="cofactor">
    <cofactor evidence="5">
        <name>Mg(2+)</name>
        <dbReference type="ChEBI" id="CHEBI:18420"/>
    </cofactor>
</comment>
<dbReference type="InterPro" id="IPR022907">
    <property type="entry name" value="VapC_family"/>
</dbReference>
<evidence type="ECO:0000256" key="3">
    <source>
        <dbReference type="ARBA" id="ARBA00022723"/>
    </source>
</evidence>
<dbReference type="Pfam" id="PF01850">
    <property type="entry name" value="PIN"/>
    <property type="match status" value="1"/>
</dbReference>
<protein>
    <recommendedName>
        <fullName evidence="5">Ribonuclease VapC</fullName>
        <shortName evidence="5">RNase VapC</shortName>
        <ecNumber evidence="5">3.1.-.-</ecNumber>
    </recommendedName>
    <alternativeName>
        <fullName evidence="5">Toxin VapC</fullName>
    </alternativeName>
</protein>
<dbReference type="SUPFAM" id="SSF88723">
    <property type="entry name" value="PIN domain-like"/>
    <property type="match status" value="1"/>
</dbReference>
<dbReference type="AlphaFoldDB" id="D5MKX5"/>
<evidence type="ECO:0000256" key="1">
    <source>
        <dbReference type="ARBA" id="ARBA00022649"/>
    </source>
</evidence>
<dbReference type="NCBIfam" id="TIGR00028">
    <property type="entry name" value="Mtu_PIN_fam"/>
    <property type="match status" value="1"/>
</dbReference>
<keyword evidence="5" id="KW-0800">Toxin</keyword>
<proteinExistence type="inferred from homology"/>
<evidence type="ECO:0000256" key="5">
    <source>
        <dbReference type="HAMAP-Rule" id="MF_00265"/>
    </source>
</evidence>
<evidence type="ECO:0000313" key="7">
    <source>
        <dbReference type="EMBL" id="CBE69815.1"/>
    </source>
</evidence>
<dbReference type="GO" id="GO:0004540">
    <property type="term" value="F:RNA nuclease activity"/>
    <property type="evidence" value="ECO:0007669"/>
    <property type="project" value="InterPro"/>
</dbReference>
<gene>
    <name evidence="5" type="primary">vapC</name>
    <name evidence="7" type="ORF">DAMO_2743</name>
</gene>
<evidence type="ECO:0000259" key="6">
    <source>
        <dbReference type="Pfam" id="PF01850"/>
    </source>
</evidence>
<evidence type="ECO:0000256" key="2">
    <source>
        <dbReference type="ARBA" id="ARBA00022722"/>
    </source>
</evidence>
<feature type="binding site" evidence="5">
    <location>
        <position position="109"/>
    </location>
    <ligand>
        <name>Mg(2+)</name>
        <dbReference type="ChEBI" id="CHEBI:18420"/>
    </ligand>
</feature>
<feature type="domain" description="PIN" evidence="6">
    <location>
        <begin position="4"/>
        <end position="136"/>
    </location>
</feature>
<dbReference type="Proteomes" id="UP000006898">
    <property type="component" value="Chromosome"/>
</dbReference>
<dbReference type="HAMAP" id="MF_00265">
    <property type="entry name" value="VapC_Nob1"/>
    <property type="match status" value="1"/>
</dbReference>
<dbReference type="EC" id="3.1.-.-" evidence="5"/>
<organism evidence="7 8">
    <name type="scientific">Methylomirabilis oxygeniifera</name>
    <dbReference type="NCBI Taxonomy" id="671143"/>
    <lineage>
        <taxon>Bacteria</taxon>
        <taxon>Candidatus Methylomirabilota</taxon>
        <taxon>Candidatus Methylomirabilia</taxon>
        <taxon>Candidatus Methylomirabilales</taxon>
        <taxon>Candidatus Methylomirabilaceae</taxon>
        <taxon>Candidatus Methylomirabilis</taxon>
    </lineage>
</organism>
<dbReference type="EMBL" id="FP565575">
    <property type="protein sequence ID" value="CBE69815.1"/>
    <property type="molecule type" value="Genomic_DNA"/>
</dbReference>
<dbReference type="STRING" id="671143.DAMO_2743"/>
<accession>D5MKX5</accession>
<dbReference type="Gene3D" id="3.40.50.1010">
    <property type="entry name" value="5'-nuclease"/>
    <property type="match status" value="1"/>
</dbReference>
<keyword evidence="1 5" id="KW-1277">Toxin-antitoxin system</keyword>
<keyword evidence="3 5" id="KW-0479">Metal-binding</keyword>
<keyword evidence="4 5" id="KW-0378">Hydrolase</keyword>
<comment type="similarity">
    <text evidence="5">Belongs to the PINc/VapC protein family.</text>
</comment>
<dbReference type="HOGENOM" id="CLU_146668_1_0_0"/>
<dbReference type="InterPro" id="IPR006226">
    <property type="entry name" value="Mtu_PIN"/>
</dbReference>
<feature type="binding site" evidence="5">
    <location>
        <position position="5"/>
    </location>
    <ligand>
        <name>Mg(2+)</name>
        <dbReference type="ChEBI" id="CHEBI:18420"/>
    </ligand>
</feature>
<keyword evidence="2 5" id="KW-0540">Nuclease</keyword>
<dbReference type="eggNOG" id="COG1848">
    <property type="taxonomic scope" value="Bacteria"/>
</dbReference>
<reference evidence="7 8" key="1">
    <citation type="journal article" date="2010" name="Nature">
        <title>Nitrite-driven anaerobic methane oxidation by oxygenic bacteria.</title>
        <authorList>
            <person name="Ettwig K.F."/>
            <person name="Butler M.K."/>
            <person name="Le Paslier D."/>
            <person name="Pelletier E."/>
            <person name="Mangenot S."/>
            <person name="Kuypers M.M.M."/>
            <person name="Schreiber F."/>
            <person name="Dutilh B.E."/>
            <person name="Zedelius J."/>
            <person name="de Beer D."/>
            <person name="Gloerich J."/>
            <person name="Wessels H.J.C.T."/>
            <person name="van Allen T."/>
            <person name="Luesken F."/>
            <person name="Wu M."/>
            <person name="van de Pas-Schoonen K.T."/>
            <person name="Op den Camp H.J.M."/>
            <person name="Janssen-Megens E.M."/>
            <person name="Francoijs K-J."/>
            <person name="Stunnenberg H."/>
            <person name="Weissenbach J."/>
            <person name="Jetten M.S.M."/>
            <person name="Strous M."/>
        </authorList>
    </citation>
    <scope>NUCLEOTIDE SEQUENCE [LARGE SCALE GENOMIC DNA]</scope>
</reference>
<sequence length="144" mass="16675">MFVSDTNVLIYAADADSPFHRRCHARLQDWRGQTSAWYLTWGILYEFLRVTTHPRVFRQPWPAARAWEFIEAVLASPGLSLLLPTDRHATVVAEVFGELPHLAGNVIHDAHTAILMREHGIRRIYTRDTDFHRFPFLEPIDPMA</sequence>
<dbReference type="KEGG" id="mox:DAMO_2743"/>
<dbReference type="InterPro" id="IPR002716">
    <property type="entry name" value="PIN_dom"/>
</dbReference>
<evidence type="ECO:0000256" key="4">
    <source>
        <dbReference type="ARBA" id="ARBA00022801"/>
    </source>
</evidence>
<dbReference type="InterPro" id="IPR029060">
    <property type="entry name" value="PIN-like_dom_sf"/>
</dbReference>